<protein>
    <submittedName>
        <fullName evidence="6">DUF4102 domain-containing protein</fullName>
    </submittedName>
</protein>
<keyword evidence="4" id="KW-0233">DNA recombination</keyword>
<accession>A0A373FMW2</accession>
<feature type="domain" description="Tyr recombinase" evidence="5">
    <location>
        <begin position="205"/>
        <end position="395"/>
    </location>
</feature>
<comment type="similarity">
    <text evidence="1">Belongs to the 'phage' integrase family.</text>
</comment>
<evidence type="ECO:0000313" key="6">
    <source>
        <dbReference type="EMBL" id="RGE45501.1"/>
    </source>
</evidence>
<reference evidence="6 7" key="1">
    <citation type="submission" date="2018-08" db="EMBL/GenBank/DDBJ databases">
        <title>Comamonas testosteroni strain SWCO2.</title>
        <authorList>
            <person name="Jiang N."/>
            <person name="Zhang X.Z."/>
        </authorList>
    </citation>
    <scope>NUCLEOTIDE SEQUENCE [LARGE SCALE GENOMIC DNA]</scope>
    <source>
        <strain evidence="6 7">SWCO2</strain>
    </source>
</reference>
<dbReference type="CDD" id="cd00801">
    <property type="entry name" value="INT_P4_C"/>
    <property type="match status" value="1"/>
</dbReference>
<dbReference type="GO" id="GO:0006310">
    <property type="term" value="P:DNA recombination"/>
    <property type="evidence" value="ECO:0007669"/>
    <property type="project" value="UniProtKB-KW"/>
</dbReference>
<dbReference type="PANTHER" id="PTHR30629">
    <property type="entry name" value="PROPHAGE INTEGRASE"/>
    <property type="match status" value="1"/>
</dbReference>
<dbReference type="SUPFAM" id="SSF56349">
    <property type="entry name" value="DNA breaking-rejoining enzymes"/>
    <property type="match status" value="1"/>
</dbReference>
<dbReference type="GO" id="GO:0003677">
    <property type="term" value="F:DNA binding"/>
    <property type="evidence" value="ECO:0007669"/>
    <property type="project" value="UniProtKB-KW"/>
</dbReference>
<proteinExistence type="inferred from homology"/>
<dbReference type="AlphaFoldDB" id="A0A373FMW2"/>
<dbReference type="InterPro" id="IPR025166">
    <property type="entry name" value="Integrase_DNA_bind_dom"/>
</dbReference>
<dbReference type="Gene3D" id="1.10.443.10">
    <property type="entry name" value="Intergrase catalytic core"/>
    <property type="match status" value="1"/>
</dbReference>
<name>A0A373FMW2_COMTE</name>
<evidence type="ECO:0000256" key="3">
    <source>
        <dbReference type="ARBA" id="ARBA00023125"/>
    </source>
</evidence>
<dbReference type="InterPro" id="IPR013762">
    <property type="entry name" value="Integrase-like_cat_sf"/>
</dbReference>
<comment type="caution">
    <text evidence="6">The sequence shown here is derived from an EMBL/GenBank/DDBJ whole genome shotgun (WGS) entry which is preliminary data.</text>
</comment>
<dbReference type="Gene3D" id="1.10.150.130">
    <property type="match status" value="1"/>
</dbReference>
<dbReference type="GO" id="GO:0015074">
    <property type="term" value="P:DNA integration"/>
    <property type="evidence" value="ECO:0007669"/>
    <property type="project" value="UniProtKB-KW"/>
</dbReference>
<evidence type="ECO:0000256" key="2">
    <source>
        <dbReference type="ARBA" id="ARBA00022908"/>
    </source>
</evidence>
<dbReference type="Proteomes" id="UP000261948">
    <property type="component" value="Unassembled WGS sequence"/>
</dbReference>
<organism evidence="6 7">
    <name type="scientific">Comamonas testosteroni</name>
    <name type="common">Pseudomonas testosteroni</name>
    <dbReference type="NCBI Taxonomy" id="285"/>
    <lineage>
        <taxon>Bacteria</taxon>
        <taxon>Pseudomonadati</taxon>
        <taxon>Pseudomonadota</taxon>
        <taxon>Betaproteobacteria</taxon>
        <taxon>Burkholderiales</taxon>
        <taxon>Comamonadaceae</taxon>
        <taxon>Comamonas</taxon>
    </lineage>
</organism>
<dbReference type="Gene3D" id="3.30.160.390">
    <property type="entry name" value="Integrase, DNA-binding domain"/>
    <property type="match status" value="1"/>
</dbReference>
<dbReference type="InterPro" id="IPR038488">
    <property type="entry name" value="Integrase_DNA-bd_sf"/>
</dbReference>
<keyword evidence="3" id="KW-0238">DNA-binding</keyword>
<evidence type="ECO:0000259" key="5">
    <source>
        <dbReference type="PROSITE" id="PS51898"/>
    </source>
</evidence>
<dbReference type="InterPro" id="IPR002104">
    <property type="entry name" value="Integrase_catalytic"/>
</dbReference>
<dbReference type="InterPro" id="IPR050808">
    <property type="entry name" value="Phage_Integrase"/>
</dbReference>
<dbReference type="InterPro" id="IPR053876">
    <property type="entry name" value="Phage_int_M"/>
</dbReference>
<dbReference type="InterPro" id="IPR010998">
    <property type="entry name" value="Integrase_recombinase_N"/>
</dbReference>
<dbReference type="InterPro" id="IPR011010">
    <property type="entry name" value="DNA_brk_join_enz"/>
</dbReference>
<keyword evidence="7" id="KW-1185">Reference proteome</keyword>
<evidence type="ECO:0000256" key="4">
    <source>
        <dbReference type="ARBA" id="ARBA00023172"/>
    </source>
</evidence>
<keyword evidence="2" id="KW-0229">DNA integration</keyword>
<dbReference type="Pfam" id="PF13356">
    <property type="entry name" value="Arm-DNA-bind_3"/>
    <property type="match status" value="1"/>
</dbReference>
<dbReference type="Pfam" id="PF22022">
    <property type="entry name" value="Phage_int_M"/>
    <property type="match status" value="1"/>
</dbReference>
<gene>
    <name evidence="6" type="ORF">DZC30_07835</name>
</gene>
<dbReference type="OrthoDB" id="9775880at2"/>
<dbReference type="PROSITE" id="PS51898">
    <property type="entry name" value="TYR_RECOMBINASE"/>
    <property type="match status" value="1"/>
</dbReference>
<sequence>MLTDAQCRNATCSPGAKRERFSDSGGLYLEVSPAGSRRWFWKYRKDGKEGRLALGSYPQVSLSAARKARDIARLQKSEGIDPAKARKVEKLVNPTGFDNSFKSVALEWHGRQVTRWSPGHAERTLRQLERDLFPWIGDREMSQIQPMELLAVLQKVEERGAIETADRALMLARQVWRYWLPTASNTQRDITEGLKARLTPYRGSNFPAIVEPERFGELLRAMYAYKGGPFVRTALLLAPLLYQRPANLRMMEWEELDLDGQLWTIPSAKMKRSVQEKENGEPHVVPLPKQAVAMLRELKPLSGRGRYVFPGQRDHGRPMSDNSVRTALYSLGFGDEQSWHGFRASARTMLVDQLDLDPLAIEANLAHAVKDANGRSYNRTKYLAKRFDQVQQWADYLDHLRESLGVVEGVKKMRVALNQG</sequence>
<dbReference type="PANTHER" id="PTHR30629:SF2">
    <property type="entry name" value="PROPHAGE INTEGRASE INTS-RELATED"/>
    <property type="match status" value="1"/>
</dbReference>
<evidence type="ECO:0000313" key="7">
    <source>
        <dbReference type="Proteomes" id="UP000261948"/>
    </source>
</evidence>
<dbReference type="EMBL" id="QURR01000008">
    <property type="protein sequence ID" value="RGE45501.1"/>
    <property type="molecule type" value="Genomic_DNA"/>
</dbReference>
<dbReference type="Pfam" id="PF00589">
    <property type="entry name" value="Phage_integrase"/>
    <property type="match status" value="1"/>
</dbReference>
<evidence type="ECO:0000256" key="1">
    <source>
        <dbReference type="ARBA" id="ARBA00008857"/>
    </source>
</evidence>